<feature type="compositionally biased region" description="Basic and acidic residues" evidence="2">
    <location>
        <begin position="33"/>
        <end position="50"/>
    </location>
</feature>
<dbReference type="EMBL" id="GG738854">
    <property type="protein sequence ID" value="EFC47463.1"/>
    <property type="molecule type" value="Genomic_DNA"/>
</dbReference>
<dbReference type="Pfam" id="PF18201">
    <property type="entry name" value="PIH1_CS"/>
    <property type="match status" value="1"/>
</dbReference>
<evidence type="ECO:0000313" key="5">
    <source>
        <dbReference type="Proteomes" id="UP000006671"/>
    </source>
</evidence>
<evidence type="ECO:0000313" key="4">
    <source>
        <dbReference type="EMBL" id="EFC47463.1"/>
    </source>
</evidence>
<proteinExistence type="inferred from homology"/>
<dbReference type="GO" id="GO:0045505">
    <property type="term" value="F:dynein intermediate chain binding"/>
    <property type="evidence" value="ECO:0007669"/>
    <property type="project" value="TreeGrafter"/>
</dbReference>
<dbReference type="GO" id="GO:0005737">
    <property type="term" value="C:cytoplasm"/>
    <property type="evidence" value="ECO:0007669"/>
    <property type="project" value="TreeGrafter"/>
</dbReference>
<dbReference type="OrthoDB" id="25887at2759"/>
<dbReference type="VEuPathDB" id="AmoebaDB:NAEGRDRAFT_64485"/>
<evidence type="ECO:0000256" key="1">
    <source>
        <dbReference type="ARBA" id="ARBA00008511"/>
    </source>
</evidence>
<organism evidence="5">
    <name type="scientific">Naegleria gruberi</name>
    <name type="common">Amoeba</name>
    <dbReference type="NCBI Taxonomy" id="5762"/>
    <lineage>
        <taxon>Eukaryota</taxon>
        <taxon>Discoba</taxon>
        <taxon>Heterolobosea</taxon>
        <taxon>Tetramitia</taxon>
        <taxon>Eutetramitia</taxon>
        <taxon>Vahlkampfiidae</taxon>
        <taxon>Naegleria</taxon>
    </lineage>
</organism>
<dbReference type="PANTHER" id="PTHR21083">
    <property type="entry name" value="TWISTER"/>
    <property type="match status" value="1"/>
</dbReference>
<evidence type="ECO:0000256" key="2">
    <source>
        <dbReference type="SAM" id="MobiDB-lite"/>
    </source>
</evidence>
<dbReference type="KEGG" id="ngr:NAEGRDRAFT_64485"/>
<dbReference type="InterPro" id="IPR026697">
    <property type="entry name" value="DNAAF6"/>
</dbReference>
<accession>D2V6L6</accession>
<feature type="domain" description="PIH1D1/2/3 CS-like" evidence="3">
    <location>
        <begin position="125"/>
        <end position="221"/>
    </location>
</feature>
<name>D2V6L6_NAEGR</name>
<dbReference type="InParanoid" id="D2V6L6"/>
<dbReference type="RefSeq" id="XP_002680207.1">
    <property type="nucleotide sequence ID" value="XM_002680161.1"/>
</dbReference>
<sequence>MDYYNGSFYGNDKIESEPSQIELLSGLIEESETVEKKSNPEIERSKREEEDYWRKRRLEEERVLSRIDKGEDEDNDVDYASVSGHCIIEEVDKLKGTKAAKLDPNIWTAEDLEFLDDNQGDNRETPDYDVVYQQQVSSSDVYLGMDPEKDPSTMSSDAIAYSIKLPKTEKMSEIELNISSRSFSIKSEHYILGVSFPQPVLDNEAKAKWNSKTKCLSLSVPFVK</sequence>
<dbReference type="STRING" id="5762.D2V6L6"/>
<dbReference type="GO" id="GO:0070286">
    <property type="term" value="P:axonemal dynein complex assembly"/>
    <property type="evidence" value="ECO:0007669"/>
    <property type="project" value="InterPro"/>
</dbReference>
<comment type="similarity">
    <text evidence="1">Belongs to the PIH1 family.</text>
</comment>
<keyword evidence="5" id="KW-1185">Reference proteome</keyword>
<protein>
    <recommendedName>
        <fullName evidence="3">PIH1D1/2/3 CS-like domain-containing protein</fullName>
    </recommendedName>
</protein>
<dbReference type="InterPro" id="IPR041442">
    <property type="entry name" value="PIH1D1/2/3_CS-like"/>
</dbReference>
<dbReference type="OMA" id="TLCANIR"/>
<dbReference type="PANTHER" id="PTHR21083:SF0">
    <property type="entry name" value="DYNEIN AXONEMAL ASSEMBLY FACTOR 6"/>
    <property type="match status" value="1"/>
</dbReference>
<gene>
    <name evidence="4" type="ORF">NAEGRDRAFT_64485</name>
</gene>
<feature type="region of interest" description="Disordered" evidence="2">
    <location>
        <begin position="30"/>
        <end position="50"/>
    </location>
</feature>
<reference evidence="4 5" key="1">
    <citation type="journal article" date="2010" name="Cell">
        <title>The genome of Naegleria gruberi illuminates early eukaryotic versatility.</title>
        <authorList>
            <person name="Fritz-Laylin L.K."/>
            <person name="Prochnik S.E."/>
            <person name="Ginger M.L."/>
            <person name="Dacks J.B."/>
            <person name="Carpenter M.L."/>
            <person name="Field M.C."/>
            <person name="Kuo A."/>
            <person name="Paredez A."/>
            <person name="Chapman J."/>
            <person name="Pham J."/>
            <person name="Shu S."/>
            <person name="Neupane R."/>
            <person name="Cipriano M."/>
            <person name="Mancuso J."/>
            <person name="Tu H."/>
            <person name="Salamov A."/>
            <person name="Lindquist E."/>
            <person name="Shapiro H."/>
            <person name="Lucas S."/>
            <person name="Grigoriev I.V."/>
            <person name="Cande W.Z."/>
            <person name="Fulton C."/>
            <person name="Rokhsar D.S."/>
            <person name="Dawson S.C."/>
        </authorList>
    </citation>
    <scope>NUCLEOTIDE SEQUENCE [LARGE SCALE GENOMIC DNA]</scope>
    <source>
        <strain evidence="4 5">NEG-M</strain>
    </source>
</reference>
<dbReference type="GeneID" id="8861654"/>
<dbReference type="Proteomes" id="UP000006671">
    <property type="component" value="Unassembled WGS sequence"/>
</dbReference>
<dbReference type="GO" id="GO:0051087">
    <property type="term" value="F:protein-folding chaperone binding"/>
    <property type="evidence" value="ECO:0007669"/>
    <property type="project" value="InterPro"/>
</dbReference>
<evidence type="ECO:0000259" key="3">
    <source>
        <dbReference type="Pfam" id="PF18201"/>
    </source>
</evidence>
<dbReference type="AlphaFoldDB" id="D2V6L6"/>